<dbReference type="EMBL" id="CP136336">
    <property type="protein sequence ID" value="WOB06863.1"/>
    <property type="molecule type" value="Genomic_DNA"/>
</dbReference>
<gene>
    <name evidence="2" type="ORF">RXV79_18295</name>
</gene>
<evidence type="ECO:0000313" key="3">
    <source>
        <dbReference type="Proteomes" id="UP001303946"/>
    </source>
</evidence>
<dbReference type="Pfam" id="PF12680">
    <property type="entry name" value="SnoaL_2"/>
    <property type="match status" value="1"/>
</dbReference>
<proteinExistence type="predicted"/>
<evidence type="ECO:0000259" key="1">
    <source>
        <dbReference type="Pfam" id="PF12680"/>
    </source>
</evidence>
<dbReference type="RefSeq" id="WP_316699508.1">
    <property type="nucleotide sequence ID" value="NZ_CP136336.1"/>
</dbReference>
<reference evidence="2 3" key="1">
    <citation type="submission" date="2023-10" db="EMBL/GenBank/DDBJ databases">
        <title>Bacteria for the degradation of biodegradable plastic PBAT(Polybutylene adipate terephthalate).</title>
        <authorList>
            <person name="Weon H.-Y."/>
            <person name="Yeon J."/>
        </authorList>
    </citation>
    <scope>NUCLEOTIDE SEQUENCE [LARGE SCALE GENOMIC DNA]</scope>
    <source>
        <strain evidence="2 3">SBD 7-3</strain>
    </source>
</reference>
<dbReference type="SUPFAM" id="SSF54427">
    <property type="entry name" value="NTF2-like"/>
    <property type="match status" value="1"/>
</dbReference>
<dbReference type="InterPro" id="IPR037401">
    <property type="entry name" value="SnoaL-like"/>
</dbReference>
<protein>
    <submittedName>
        <fullName evidence="2">Nuclear transport factor 2 family protein</fullName>
    </submittedName>
</protein>
<name>A0ABZ0CPU3_9BURK</name>
<evidence type="ECO:0000313" key="2">
    <source>
        <dbReference type="EMBL" id="WOB06863.1"/>
    </source>
</evidence>
<dbReference type="Proteomes" id="UP001303946">
    <property type="component" value="Chromosome"/>
</dbReference>
<dbReference type="InterPro" id="IPR008317">
    <property type="entry name" value="UCP030561"/>
</dbReference>
<dbReference type="InterPro" id="IPR032710">
    <property type="entry name" value="NTF2-like_dom_sf"/>
</dbReference>
<organism evidence="2 3">
    <name type="scientific">Piscinibacter gummiphilus</name>
    <dbReference type="NCBI Taxonomy" id="946333"/>
    <lineage>
        <taxon>Bacteria</taxon>
        <taxon>Pseudomonadati</taxon>
        <taxon>Pseudomonadota</taxon>
        <taxon>Betaproteobacteria</taxon>
        <taxon>Burkholderiales</taxon>
        <taxon>Sphaerotilaceae</taxon>
        <taxon>Piscinibacter</taxon>
    </lineage>
</organism>
<keyword evidence="3" id="KW-1185">Reference proteome</keyword>
<feature type="domain" description="SnoaL-like" evidence="1">
    <location>
        <begin position="11"/>
        <end position="108"/>
    </location>
</feature>
<sequence>MPEWSSPEVVVQRQLEAYNAKDIEGWLATYAPDAKQYEHPGKLLTSGHAEIRARTAPRFNEPSLHARLIKRTVMGSVVIDHEDVSRDFPEGPGRIELVCIYVVERGLIQTASFVFGPQVLVGGRREGSA</sequence>
<accession>A0ABZ0CPU3</accession>
<dbReference type="PIRSF" id="PIRSF030561">
    <property type="entry name" value="UCP030561"/>
    <property type="match status" value="1"/>
</dbReference>
<dbReference type="Gene3D" id="3.10.450.50">
    <property type="match status" value="1"/>
</dbReference>